<keyword evidence="4" id="KW-0732">Signal</keyword>
<evidence type="ECO:0000313" key="7">
    <source>
        <dbReference type="Proteomes" id="UP000505306"/>
    </source>
</evidence>
<evidence type="ECO:0000256" key="4">
    <source>
        <dbReference type="SAM" id="SignalP"/>
    </source>
</evidence>
<dbReference type="Gene3D" id="1.25.40.10">
    <property type="entry name" value="Tetratricopeptide repeat domain"/>
    <property type="match status" value="1"/>
</dbReference>
<reference evidence="6 7" key="1">
    <citation type="submission" date="2020-02" db="EMBL/GenBank/DDBJ databases">
        <title>Complete genome sequence of Flavobacteriaceae bacterium.</title>
        <authorList>
            <person name="Kim S.-J."/>
            <person name="Kim Y.-S."/>
            <person name="Kim K.-H."/>
        </authorList>
    </citation>
    <scope>NUCLEOTIDE SEQUENCE [LARGE SCALE GENOMIC DNA]</scope>
    <source>
        <strain evidence="6 7">RR4-40</strain>
    </source>
</reference>
<feature type="signal peptide" evidence="4">
    <location>
        <begin position="1"/>
        <end position="20"/>
    </location>
</feature>
<dbReference type="Proteomes" id="UP000505306">
    <property type="component" value="Chromosome"/>
</dbReference>
<evidence type="ECO:0000259" key="5">
    <source>
        <dbReference type="PROSITE" id="PS01124"/>
    </source>
</evidence>
<keyword evidence="3" id="KW-1133">Transmembrane helix</keyword>
<protein>
    <submittedName>
        <fullName evidence="6">Helix-turn-helix domain-containing protein</fullName>
    </submittedName>
</protein>
<feature type="domain" description="HTH araC/xylS-type" evidence="5">
    <location>
        <begin position="405"/>
        <end position="509"/>
    </location>
</feature>
<feature type="repeat" description="TPR" evidence="2">
    <location>
        <begin position="230"/>
        <end position="263"/>
    </location>
</feature>
<keyword evidence="1" id="KW-0238">DNA-binding</keyword>
<dbReference type="PROSITE" id="PS01124">
    <property type="entry name" value="HTH_ARAC_FAMILY_2"/>
    <property type="match status" value="1"/>
</dbReference>
<keyword evidence="2" id="KW-0802">TPR repeat</keyword>
<dbReference type="SUPFAM" id="SSF48452">
    <property type="entry name" value="TPR-like"/>
    <property type="match status" value="1"/>
</dbReference>
<feature type="transmembrane region" description="Helical" evidence="3">
    <location>
        <begin position="329"/>
        <end position="352"/>
    </location>
</feature>
<evidence type="ECO:0000256" key="3">
    <source>
        <dbReference type="SAM" id="Phobius"/>
    </source>
</evidence>
<dbReference type="PANTHER" id="PTHR43280">
    <property type="entry name" value="ARAC-FAMILY TRANSCRIPTIONAL REGULATOR"/>
    <property type="match status" value="1"/>
</dbReference>
<dbReference type="PANTHER" id="PTHR43280:SF2">
    <property type="entry name" value="HTH-TYPE TRANSCRIPTIONAL REGULATOR EXSA"/>
    <property type="match status" value="1"/>
</dbReference>
<keyword evidence="3" id="KW-0812">Transmembrane</keyword>
<dbReference type="SMART" id="SM00342">
    <property type="entry name" value="HTH_ARAC"/>
    <property type="match status" value="1"/>
</dbReference>
<dbReference type="EMBL" id="CP049057">
    <property type="protein sequence ID" value="QIE58101.1"/>
    <property type="molecule type" value="Genomic_DNA"/>
</dbReference>
<proteinExistence type="predicted"/>
<dbReference type="Pfam" id="PF12833">
    <property type="entry name" value="HTH_18"/>
    <property type="match status" value="1"/>
</dbReference>
<evidence type="ECO:0000256" key="2">
    <source>
        <dbReference type="PROSITE-ProRule" id="PRU00339"/>
    </source>
</evidence>
<accession>A0A6G6GK79</accession>
<keyword evidence="3" id="KW-0472">Membrane</keyword>
<feature type="chain" id="PRO_5026133436" evidence="4">
    <location>
        <begin position="21"/>
        <end position="518"/>
    </location>
</feature>
<keyword evidence="7" id="KW-1185">Reference proteome</keyword>
<dbReference type="InterPro" id="IPR018060">
    <property type="entry name" value="HTH_AraC"/>
</dbReference>
<dbReference type="InterPro" id="IPR011990">
    <property type="entry name" value="TPR-like_helical_dom_sf"/>
</dbReference>
<dbReference type="GO" id="GO:0043565">
    <property type="term" value="F:sequence-specific DNA binding"/>
    <property type="evidence" value="ECO:0007669"/>
    <property type="project" value="InterPro"/>
</dbReference>
<sequence>MKRIFLSLICLILVSIHGHGQISKDDLSFFNTSLNALVHEPKQTNKVANYFLKSAESKTEKAGALYLLFAYEKLMGNNIKSIEYLFGAKNNIENEEHQYLKALTLISIAETCRRYGMESMASEYLEKAAANVTYIHEETNKEIATARLLQEQAMGSLFSTNSEKALQQIIESTTSLEKVRPLFPALYASGMNAIAQIHDTANRPKEAKSYFTRTYSFLENNNLKVSSTAATTLVGLGSIYLKEADYIQSRDFFLEALKIDVIEAEVKTIALSGLSDVYKATDSLEAYNTYYSRSSSMSNNLLADERNARNTLLSFIEEDQKQSILDDEYNYFVLGGVILGILLVLLLGYYFYNKRLDSEYRKFEKIIKQLENKEKIKAPEHVPEVPLQEPKGVVIPLSTERSILERLKNFENGKDFTSADMSLPVLAKQLKTNTKYISEIIHNHKGKNFNTYINELRINYIISLMKEDPRFLNYKVSYLAEVSGFTSHSSFTVVFKSIAGITPKQFVTFLRKSNKEAS</sequence>
<dbReference type="AlphaFoldDB" id="A0A6G6GK79"/>
<dbReference type="GO" id="GO:0003700">
    <property type="term" value="F:DNA-binding transcription factor activity"/>
    <property type="evidence" value="ECO:0007669"/>
    <property type="project" value="InterPro"/>
</dbReference>
<dbReference type="Gene3D" id="1.10.10.60">
    <property type="entry name" value="Homeodomain-like"/>
    <property type="match status" value="2"/>
</dbReference>
<dbReference type="PROSITE" id="PS50005">
    <property type="entry name" value="TPR"/>
    <property type="match status" value="1"/>
</dbReference>
<organism evidence="6 7">
    <name type="scientific">Rasiella rasia</name>
    <dbReference type="NCBI Taxonomy" id="2744027"/>
    <lineage>
        <taxon>Bacteria</taxon>
        <taxon>Pseudomonadati</taxon>
        <taxon>Bacteroidota</taxon>
        <taxon>Flavobacteriia</taxon>
        <taxon>Flavobacteriales</taxon>
        <taxon>Flavobacteriaceae</taxon>
        <taxon>Rasiella</taxon>
    </lineage>
</organism>
<gene>
    <name evidence="6" type="ORF">G5B37_00520</name>
</gene>
<dbReference type="InterPro" id="IPR019734">
    <property type="entry name" value="TPR_rpt"/>
</dbReference>
<evidence type="ECO:0000313" key="6">
    <source>
        <dbReference type="EMBL" id="QIE58101.1"/>
    </source>
</evidence>
<evidence type="ECO:0000256" key="1">
    <source>
        <dbReference type="ARBA" id="ARBA00023125"/>
    </source>
</evidence>
<dbReference type="KEGG" id="mgel:G5B37_00520"/>
<dbReference type="RefSeq" id="WP_164678099.1">
    <property type="nucleotide sequence ID" value="NZ_CP049057.1"/>
</dbReference>
<name>A0A6G6GK79_9FLAO</name>